<evidence type="ECO:0000256" key="4">
    <source>
        <dbReference type="ARBA" id="ARBA00022723"/>
    </source>
</evidence>
<keyword evidence="6" id="KW-0223">Dioxygenase</keyword>
<evidence type="ECO:0000256" key="10">
    <source>
        <dbReference type="ARBA" id="ARBA00031489"/>
    </source>
</evidence>
<dbReference type="Pfam" id="PF13661">
    <property type="entry name" value="2OG-FeII_Oxy_4"/>
    <property type="match status" value="1"/>
</dbReference>
<evidence type="ECO:0000256" key="3">
    <source>
        <dbReference type="ARBA" id="ARBA00016364"/>
    </source>
</evidence>
<reference evidence="14" key="2">
    <citation type="submission" date="2025-09" db="UniProtKB">
        <authorList>
            <consortium name="Ensembl"/>
        </authorList>
    </citation>
    <scope>IDENTIFICATION</scope>
</reference>
<name>A0A8C4QQC6_EPTBU</name>
<evidence type="ECO:0000256" key="12">
    <source>
        <dbReference type="SAM" id="MobiDB-lite"/>
    </source>
</evidence>
<dbReference type="GO" id="GO:0005737">
    <property type="term" value="C:cytoplasm"/>
    <property type="evidence" value="ECO:0007669"/>
    <property type="project" value="TreeGrafter"/>
</dbReference>
<sequence>EEGFFENLQNELLSLSFRRKSNDLYKFQQSDDLGKIQEPCISALRQILSTDFRVWLSDVFGVTLETTLDMFCSKYEHTDVLLCHDDELEGRRVAYIFYLVPPWTHEDGGQLQLFNVDAHLNPTDIAKSLVPTMNTLIFFEVSPVSYHQVAEVLSQNKCRLSVGGWFHGPTLPRPPRQPESTLSRCSPVTSHEWVSPVYLRTSTQVAIRKRFQRDSEIQLHDFLRVDPKKSGMNVFRGPHDDSVESSCTDDVKTLKRTQKKNFVTRKVTQSEENSSNSSPLELQEAPAGEYLVPGTCEIEPKDQQLFEESTDEQSDEDETSNSETSETSDSDHETSKKIGAPACCGEVRRWRHGAYTLLHDGEGTDADFALDLLLYTSCPDDWPSDFGGFTSYVARDEDEELLTMLPKNNALALVYRDRETLKFVKHVNHRCNNPSLTFHDISFVYYE</sequence>
<dbReference type="OMA" id="HDHEILY"/>
<feature type="region of interest" description="Disordered" evidence="12">
    <location>
        <begin position="228"/>
        <end position="249"/>
    </location>
</feature>
<evidence type="ECO:0000259" key="13">
    <source>
        <dbReference type="PROSITE" id="PS51471"/>
    </source>
</evidence>
<evidence type="ECO:0000256" key="1">
    <source>
        <dbReference type="ARBA" id="ARBA00001961"/>
    </source>
</evidence>
<dbReference type="AlphaFoldDB" id="A0A8C4QQC6"/>
<dbReference type="PANTHER" id="PTHR12117:SF0">
    <property type="entry name" value="PROLYL 3-HYDROXYLASE OGFOD1"/>
    <property type="match status" value="1"/>
</dbReference>
<dbReference type="PANTHER" id="PTHR12117">
    <property type="entry name" value="HISTONE ACETYLTRANSFERASE COMPLEX"/>
    <property type="match status" value="1"/>
</dbReference>
<dbReference type="Gene3D" id="2.60.120.620">
    <property type="entry name" value="q2cbj1_9rhob like domain"/>
    <property type="match status" value="2"/>
</dbReference>
<organism evidence="14 15">
    <name type="scientific">Eptatretus burgeri</name>
    <name type="common">Inshore hagfish</name>
    <dbReference type="NCBI Taxonomy" id="7764"/>
    <lineage>
        <taxon>Eukaryota</taxon>
        <taxon>Metazoa</taxon>
        <taxon>Chordata</taxon>
        <taxon>Craniata</taxon>
        <taxon>Vertebrata</taxon>
        <taxon>Cyclostomata</taxon>
        <taxon>Myxini</taxon>
        <taxon>Myxiniformes</taxon>
        <taxon>Myxinidae</taxon>
        <taxon>Eptatretinae</taxon>
        <taxon>Eptatretus</taxon>
    </lineage>
</organism>
<accession>A0A8C4QQC6</accession>
<dbReference type="InterPro" id="IPR019601">
    <property type="entry name" value="Oxoglutarate/Fe-dep_Oase_C"/>
</dbReference>
<evidence type="ECO:0000313" key="14">
    <source>
        <dbReference type="Ensembl" id="ENSEBUP00000017913.1"/>
    </source>
</evidence>
<keyword evidence="4" id="KW-0479">Metal-binding</keyword>
<dbReference type="PROSITE" id="PS51471">
    <property type="entry name" value="FE2OG_OXY"/>
    <property type="match status" value="1"/>
</dbReference>
<dbReference type="GO" id="GO:0031418">
    <property type="term" value="F:L-ascorbic acid binding"/>
    <property type="evidence" value="ECO:0007669"/>
    <property type="project" value="UniProtKB-KW"/>
</dbReference>
<evidence type="ECO:0000256" key="11">
    <source>
        <dbReference type="ARBA" id="ARBA00047444"/>
    </source>
</evidence>
<dbReference type="Proteomes" id="UP000694388">
    <property type="component" value="Unplaced"/>
</dbReference>
<comment type="cofactor">
    <cofactor evidence="1">
        <name>L-ascorbate</name>
        <dbReference type="ChEBI" id="CHEBI:38290"/>
    </cofactor>
</comment>
<dbReference type="GO" id="GO:0005506">
    <property type="term" value="F:iron ion binding"/>
    <property type="evidence" value="ECO:0007669"/>
    <property type="project" value="InterPro"/>
</dbReference>
<evidence type="ECO:0000256" key="7">
    <source>
        <dbReference type="ARBA" id="ARBA00023002"/>
    </source>
</evidence>
<evidence type="ECO:0000256" key="2">
    <source>
        <dbReference type="ARBA" id="ARBA00007443"/>
    </source>
</evidence>
<evidence type="ECO:0000256" key="5">
    <source>
        <dbReference type="ARBA" id="ARBA00022896"/>
    </source>
</evidence>
<keyword evidence="8" id="KW-0408">Iron</keyword>
<evidence type="ECO:0000256" key="6">
    <source>
        <dbReference type="ARBA" id="ARBA00022964"/>
    </source>
</evidence>
<dbReference type="GO" id="GO:0006449">
    <property type="term" value="P:regulation of translational termination"/>
    <property type="evidence" value="ECO:0007669"/>
    <property type="project" value="TreeGrafter"/>
</dbReference>
<feature type="region of interest" description="Disordered" evidence="12">
    <location>
        <begin position="262"/>
        <end position="286"/>
    </location>
</feature>
<feature type="domain" description="Fe2OG dioxygenase" evidence="13">
    <location>
        <begin position="66"/>
        <end position="168"/>
    </location>
</feature>
<dbReference type="GO" id="GO:0031543">
    <property type="term" value="F:peptidyl-proline dioxygenase activity"/>
    <property type="evidence" value="ECO:0007669"/>
    <property type="project" value="UniProtKB-ARBA"/>
</dbReference>
<dbReference type="GeneTree" id="ENSGT00390000002349"/>
<evidence type="ECO:0000313" key="15">
    <source>
        <dbReference type="Proteomes" id="UP000694388"/>
    </source>
</evidence>
<dbReference type="Ensembl" id="ENSEBUT00000018489.1">
    <property type="protein sequence ID" value="ENSEBUP00000017913.1"/>
    <property type="gene ID" value="ENSEBUG00000011146.1"/>
</dbReference>
<dbReference type="Pfam" id="PF10637">
    <property type="entry name" value="Ofd1_CTDD"/>
    <property type="match status" value="1"/>
</dbReference>
<evidence type="ECO:0000256" key="8">
    <source>
        <dbReference type="ARBA" id="ARBA00023004"/>
    </source>
</evidence>
<dbReference type="InterPro" id="IPR005123">
    <property type="entry name" value="Oxoglu/Fe-dep_dioxygenase_dom"/>
</dbReference>
<dbReference type="InterPro" id="IPR051842">
    <property type="entry name" value="uS12_prolyl_hydroxylase"/>
</dbReference>
<dbReference type="InterPro" id="IPR006620">
    <property type="entry name" value="Pro_4_hyd_alph"/>
</dbReference>
<dbReference type="SMART" id="SM00702">
    <property type="entry name" value="P4Hc"/>
    <property type="match status" value="1"/>
</dbReference>
<evidence type="ECO:0000256" key="9">
    <source>
        <dbReference type="ARBA" id="ARBA00029938"/>
    </source>
</evidence>
<protein>
    <recommendedName>
        <fullName evidence="3">Prolyl 3-hydroxylase OGFOD1</fullName>
    </recommendedName>
    <alternativeName>
        <fullName evidence="10">2-oxoglutarate and iron-dependent oxygenase domain-containing protein 1</fullName>
    </alternativeName>
    <alternativeName>
        <fullName evidence="9">uS12 prolyl 3-hydroxylase</fullName>
    </alternativeName>
</protein>
<feature type="compositionally biased region" description="Acidic residues" evidence="12">
    <location>
        <begin position="308"/>
        <end position="320"/>
    </location>
</feature>
<dbReference type="InterPro" id="IPR039558">
    <property type="entry name" value="TPA1/OFD1_N"/>
</dbReference>
<proteinExistence type="inferred from homology"/>
<keyword evidence="7" id="KW-0560">Oxidoreductase</keyword>
<reference evidence="14" key="1">
    <citation type="submission" date="2025-08" db="UniProtKB">
        <authorList>
            <consortium name="Ensembl"/>
        </authorList>
    </citation>
    <scope>IDENTIFICATION</scope>
</reference>
<keyword evidence="15" id="KW-1185">Reference proteome</keyword>
<feature type="region of interest" description="Disordered" evidence="12">
    <location>
        <begin position="306"/>
        <end position="338"/>
    </location>
</feature>
<keyword evidence="5" id="KW-0847">Vitamin C</keyword>
<comment type="similarity">
    <text evidence="2">Belongs to the TPA1 family.</text>
</comment>
<comment type="catalytic activity">
    <reaction evidence="11">
        <text>[ribosomal protein uS12]-L-proline + 2-oxoglutarate + O2 = [ribosomal protein uS12]-(3S)-3-hydroxy-L-proline + succinate + CO2</text>
        <dbReference type="Rhea" id="RHEA:54156"/>
        <dbReference type="Rhea" id="RHEA-COMP:13816"/>
        <dbReference type="Rhea" id="RHEA-COMP:13818"/>
        <dbReference type="ChEBI" id="CHEBI:15379"/>
        <dbReference type="ChEBI" id="CHEBI:16526"/>
        <dbReference type="ChEBI" id="CHEBI:16810"/>
        <dbReference type="ChEBI" id="CHEBI:30031"/>
        <dbReference type="ChEBI" id="CHEBI:50342"/>
        <dbReference type="ChEBI" id="CHEBI:85428"/>
    </reaction>
</comment>